<sequence>MNNQTTQLFELCDSDRKGYLTKEDLKTACPQLTSDEIVFIFSCLDTNNSGTIEKVEFCAGFEETLKQGESSGFGGIQNRLNSAETYPDENTYGFEYGRKKTIDEDTHKEHHDGVVEISGNGFFNNDTADFHHTHRARSQPPKFNRMNSRRKLSHPHLAVDIPCKDEVLQLYEELQSSGVPQIMSKFEEVVGTLCREIDQRKEENEMLQNMHKAERENYNKRMNEIEYEIDQQLAMAERKAREEERERLNKEKQELKEKLENEMKELQGNIEHLQKMEKMLKKESKGEQSEELKEKLDAIARENRTLKNSLADNHLEMTLIKAELSELKCEYEVKTMEMMNEKHETLASVGETENVKRQLQLLYDANKRLHETNDNLRGALDTRTNIIRLVQQNSFSSPSYSSPHLPLPRSNSFLHTSYNNAEGQPPIHVACTSDTANPPLDDDDRDSGFPTDMSLHSRMRGGGSSRTSVSDVDLFRCASVDTSKDSIVNSNYTSSLVEFNGPPDRTFRVVMCGDASVGVDFHVKSIKMGKTNVAVQLWDTAGQERFRSLCNSYFRRADGAILVYDCSCERSFLRIRDWIETVRHASNQQESTCKPIPVLIVANKIDLRPSDAEPGSAPGESLAQILDDKPSGPATHSNANSTFYMSSRNFVTQKEGEHLSKVLETDFIECSALDGTNIDAALLLLVGEMMKQEDMQIKNTAVNLAKKPKKSSCFSCRGN</sequence>
<dbReference type="PROSITE" id="PS51421">
    <property type="entry name" value="RAS"/>
    <property type="match status" value="1"/>
</dbReference>
<dbReference type="SMART" id="SM00174">
    <property type="entry name" value="RHO"/>
    <property type="match status" value="1"/>
</dbReference>
<feature type="domain" description="EF-hand" evidence="6">
    <location>
        <begin position="32"/>
        <end position="67"/>
    </location>
</feature>
<dbReference type="EMBL" id="JAKKPZ010000002">
    <property type="protein sequence ID" value="KAI1725830.1"/>
    <property type="molecule type" value="Genomic_DNA"/>
</dbReference>
<keyword evidence="3" id="KW-0342">GTP-binding</keyword>
<evidence type="ECO:0000256" key="1">
    <source>
        <dbReference type="ARBA" id="ARBA00022741"/>
    </source>
</evidence>
<comment type="caution">
    <text evidence="7">The sequence shown here is derived from an EMBL/GenBank/DDBJ whole genome shotgun (WGS) entry which is preliminary data.</text>
</comment>
<keyword evidence="1" id="KW-0547">Nucleotide-binding</keyword>
<dbReference type="Proteomes" id="UP001201812">
    <property type="component" value="Unassembled WGS sequence"/>
</dbReference>
<evidence type="ECO:0000259" key="6">
    <source>
        <dbReference type="PROSITE" id="PS50222"/>
    </source>
</evidence>
<dbReference type="PROSITE" id="PS50222">
    <property type="entry name" value="EF_HAND_2"/>
    <property type="match status" value="1"/>
</dbReference>
<evidence type="ECO:0000313" key="8">
    <source>
        <dbReference type="Proteomes" id="UP001201812"/>
    </source>
</evidence>
<name>A0AAD4NHI0_9BILA</name>
<dbReference type="PROSITE" id="PS51417">
    <property type="entry name" value="ARF"/>
    <property type="match status" value="1"/>
</dbReference>
<dbReference type="Pfam" id="PF13499">
    <property type="entry name" value="EF-hand_7"/>
    <property type="match status" value="1"/>
</dbReference>
<dbReference type="InterPro" id="IPR050227">
    <property type="entry name" value="Rab"/>
</dbReference>
<protein>
    <submittedName>
        <fullName evidence="7">Ras family domain-containing protein</fullName>
    </submittedName>
</protein>
<dbReference type="SUPFAM" id="SSF47473">
    <property type="entry name" value="EF-hand"/>
    <property type="match status" value="1"/>
</dbReference>
<organism evidence="7 8">
    <name type="scientific">Ditylenchus destructor</name>
    <dbReference type="NCBI Taxonomy" id="166010"/>
    <lineage>
        <taxon>Eukaryota</taxon>
        <taxon>Metazoa</taxon>
        <taxon>Ecdysozoa</taxon>
        <taxon>Nematoda</taxon>
        <taxon>Chromadorea</taxon>
        <taxon>Rhabditida</taxon>
        <taxon>Tylenchina</taxon>
        <taxon>Tylenchomorpha</taxon>
        <taxon>Sphaerularioidea</taxon>
        <taxon>Anguinidae</taxon>
        <taxon>Anguininae</taxon>
        <taxon>Ditylenchus</taxon>
    </lineage>
</organism>
<dbReference type="GO" id="GO:0005525">
    <property type="term" value="F:GTP binding"/>
    <property type="evidence" value="ECO:0007669"/>
    <property type="project" value="UniProtKB-KW"/>
</dbReference>
<reference evidence="7" key="1">
    <citation type="submission" date="2022-01" db="EMBL/GenBank/DDBJ databases">
        <title>Genome Sequence Resource for Two Populations of Ditylenchus destructor, the Migratory Endoparasitic Phytonematode.</title>
        <authorList>
            <person name="Zhang H."/>
            <person name="Lin R."/>
            <person name="Xie B."/>
        </authorList>
    </citation>
    <scope>NUCLEOTIDE SEQUENCE</scope>
    <source>
        <strain evidence="7">BazhouSP</strain>
    </source>
</reference>
<dbReference type="PRINTS" id="PR00449">
    <property type="entry name" value="RASTRNSFRMNG"/>
</dbReference>
<dbReference type="PANTHER" id="PTHR47977">
    <property type="entry name" value="RAS-RELATED PROTEIN RAB"/>
    <property type="match status" value="1"/>
</dbReference>
<evidence type="ECO:0000256" key="5">
    <source>
        <dbReference type="SAM" id="MobiDB-lite"/>
    </source>
</evidence>
<dbReference type="InterPro" id="IPR001806">
    <property type="entry name" value="Small_GTPase"/>
</dbReference>
<dbReference type="GO" id="GO:0005509">
    <property type="term" value="F:calcium ion binding"/>
    <property type="evidence" value="ECO:0007669"/>
    <property type="project" value="InterPro"/>
</dbReference>
<feature type="region of interest" description="Disordered" evidence="5">
    <location>
        <begin position="433"/>
        <end position="464"/>
    </location>
</feature>
<gene>
    <name evidence="7" type="ORF">DdX_02512</name>
</gene>
<dbReference type="Gene3D" id="3.40.50.300">
    <property type="entry name" value="P-loop containing nucleotide triphosphate hydrolases"/>
    <property type="match status" value="1"/>
</dbReference>
<dbReference type="CDD" id="cd00051">
    <property type="entry name" value="EFh"/>
    <property type="match status" value="1"/>
</dbReference>
<dbReference type="InterPro" id="IPR002048">
    <property type="entry name" value="EF_hand_dom"/>
</dbReference>
<keyword evidence="4" id="KW-0175">Coiled coil</keyword>
<accession>A0AAD4NHI0</accession>
<dbReference type="SMART" id="SM00054">
    <property type="entry name" value="EFh"/>
    <property type="match status" value="2"/>
</dbReference>
<dbReference type="PROSITE" id="PS00018">
    <property type="entry name" value="EF_HAND_1"/>
    <property type="match status" value="1"/>
</dbReference>
<evidence type="ECO:0000256" key="3">
    <source>
        <dbReference type="ARBA" id="ARBA00023134"/>
    </source>
</evidence>
<evidence type="ECO:0000256" key="4">
    <source>
        <dbReference type="SAM" id="Coils"/>
    </source>
</evidence>
<dbReference type="InterPro" id="IPR018247">
    <property type="entry name" value="EF_Hand_1_Ca_BS"/>
</dbReference>
<evidence type="ECO:0000313" key="7">
    <source>
        <dbReference type="EMBL" id="KAI1725830.1"/>
    </source>
</evidence>
<dbReference type="AlphaFoldDB" id="A0AAD4NHI0"/>
<dbReference type="CDD" id="cd00154">
    <property type="entry name" value="Rab"/>
    <property type="match status" value="1"/>
</dbReference>
<proteinExistence type="predicted"/>
<dbReference type="Gene3D" id="1.10.238.10">
    <property type="entry name" value="EF-hand"/>
    <property type="match status" value="1"/>
</dbReference>
<dbReference type="SMART" id="SM00175">
    <property type="entry name" value="RAB"/>
    <property type="match status" value="1"/>
</dbReference>
<keyword evidence="2" id="KW-0106">Calcium</keyword>
<dbReference type="InterPro" id="IPR027417">
    <property type="entry name" value="P-loop_NTPase"/>
</dbReference>
<dbReference type="SMART" id="SM00173">
    <property type="entry name" value="RAS"/>
    <property type="match status" value="1"/>
</dbReference>
<feature type="coiled-coil region" evidence="4">
    <location>
        <begin position="197"/>
        <end position="309"/>
    </location>
</feature>
<dbReference type="SUPFAM" id="SSF52540">
    <property type="entry name" value="P-loop containing nucleoside triphosphate hydrolases"/>
    <property type="match status" value="1"/>
</dbReference>
<feature type="region of interest" description="Disordered" evidence="5">
    <location>
        <begin position="610"/>
        <end position="638"/>
    </location>
</feature>
<dbReference type="InterPro" id="IPR011992">
    <property type="entry name" value="EF-hand-dom_pair"/>
</dbReference>
<dbReference type="PROSITE" id="PS51419">
    <property type="entry name" value="RAB"/>
    <property type="match status" value="1"/>
</dbReference>
<dbReference type="GO" id="GO:0003924">
    <property type="term" value="F:GTPase activity"/>
    <property type="evidence" value="ECO:0007669"/>
    <property type="project" value="InterPro"/>
</dbReference>
<evidence type="ECO:0000256" key="2">
    <source>
        <dbReference type="ARBA" id="ARBA00022837"/>
    </source>
</evidence>
<dbReference type="Pfam" id="PF00071">
    <property type="entry name" value="Ras"/>
    <property type="match status" value="1"/>
</dbReference>
<keyword evidence="8" id="KW-1185">Reference proteome</keyword>